<name>A0A385KE08_9EMBR</name>
<dbReference type="GO" id="GO:0009522">
    <property type="term" value="C:photosystem I"/>
    <property type="evidence" value="ECO:0007669"/>
    <property type="project" value="UniProtKB-KW"/>
</dbReference>
<keyword evidence="8" id="KW-0150">Chloroplast</keyword>
<evidence type="ECO:0000256" key="2">
    <source>
        <dbReference type="ARBA" id="ARBA00022692"/>
    </source>
</evidence>
<organism evidence="8">
    <name type="scientific">Leiosporoceros dussii</name>
    <dbReference type="NCBI Taxonomy" id="263836"/>
    <lineage>
        <taxon>Eukaryota</taxon>
        <taxon>Viridiplantae</taxon>
        <taxon>Streptophyta</taxon>
        <taxon>Embryophyta</taxon>
        <taxon>Anthocerotophyta</taxon>
        <taxon>Leiosporocerotopsida</taxon>
        <taxon>Leiosporocerotales</taxon>
        <taxon>Leiosporocerotaceae</taxon>
        <taxon>Leiosporoceros</taxon>
    </lineage>
</organism>
<keyword evidence="8" id="KW-0934">Plastid</keyword>
<comment type="subcellular location">
    <subcellularLocation>
        <location evidence="7">Plastid</location>
        <location evidence="7">Chloroplast thylakoid membrane</location>
        <topology evidence="7">Single-pass membrane protein</topology>
    </subcellularLocation>
</comment>
<geneLocation type="chloroplast" evidence="8"/>
<dbReference type="GO" id="GO:0009535">
    <property type="term" value="C:chloroplast thylakoid membrane"/>
    <property type="evidence" value="ECO:0007669"/>
    <property type="project" value="UniProtKB-SubCell"/>
</dbReference>
<dbReference type="SUPFAM" id="SSF81548">
    <property type="entry name" value="Subunit XII of photosystem I reaction centre, PsaM"/>
    <property type="match status" value="1"/>
</dbReference>
<accession>A0A385KE08</accession>
<dbReference type="HAMAP" id="MF_00828">
    <property type="entry name" value="PSI_PsaM"/>
    <property type="match status" value="1"/>
</dbReference>
<comment type="similarity">
    <text evidence="7">Belongs to the PsaM family.</text>
</comment>
<keyword evidence="4 7" id="KW-1133">Transmembrane helix</keyword>
<evidence type="ECO:0000313" key="8">
    <source>
        <dbReference type="EMBL" id="AXZ70907.1"/>
    </source>
</evidence>
<gene>
    <name evidence="7 8" type="primary">psaM</name>
</gene>
<dbReference type="Pfam" id="PF07465">
    <property type="entry name" value="PsaM"/>
    <property type="match status" value="1"/>
</dbReference>
<sequence>MASISDGQIIVALISAFVTVILALNLGKALYQ</sequence>
<proteinExistence type="inferred from homology"/>
<dbReference type="GeneID" id="38332677"/>
<dbReference type="InterPro" id="IPR010010">
    <property type="entry name" value="PSI_PsaM"/>
</dbReference>
<protein>
    <recommendedName>
        <fullName evidence="7">Photosystem I reaction center subunit XII</fullName>
    </recommendedName>
    <alternativeName>
        <fullName evidence="7">PSI-M</fullName>
    </alternativeName>
</protein>
<keyword evidence="3 7" id="KW-0603">Photosystem I</keyword>
<evidence type="ECO:0000256" key="4">
    <source>
        <dbReference type="ARBA" id="ARBA00022989"/>
    </source>
</evidence>
<keyword evidence="5 7" id="KW-0793">Thylakoid</keyword>
<keyword evidence="1 7" id="KW-0602">Photosynthesis</keyword>
<reference evidence="8" key="2">
    <citation type="submission" date="2018-07" db="EMBL/GenBank/DDBJ databases">
        <authorList>
            <person name="Quirk P.G."/>
            <person name="Krulwich T.A."/>
        </authorList>
    </citation>
    <scope>NUCLEOTIDE SEQUENCE</scope>
</reference>
<evidence type="ECO:0000256" key="6">
    <source>
        <dbReference type="ARBA" id="ARBA00023136"/>
    </source>
</evidence>
<dbReference type="RefSeq" id="YP_009531777.1">
    <property type="nucleotide sequence ID" value="NC_039750.1"/>
</dbReference>
<dbReference type="NCBIfam" id="TIGR03053">
    <property type="entry name" value="PS_I_psaM"/>
    <property type="match status" value="1"/>
</dbReference>
<keyword evidence="2 7" id="KW-0812">Transmembrane</keyword>
<dbReference type="EMBL" id="MH577299">
    <property type="protein sequence ID" value="AXZ70907.1"/>
    <property type="molecule type" value="Genomic_DNA"/>
</dbReference>
<evidence type="ECO:0000256" key="5">
    <source>
        <dbReference type="ARBA" id="ARBA00023078"/>
    </source>
</evidence>
<evidence type="ECO:0000256" key="7">
    <source>
        <dbReference type="HAMAP-Rule" id="MF_00828"/>
    </source>
</evidence>
<dbReference type="InterPro" id="IPR037279">
    <property type="entry name" value="PSI_PsaM_sf"/>
</dbReference>
<dbReference type="GO" id="GO:0015979">
    <property type="term" value="P:photosynthesis"/>
    <property type="evidence" value="ECO:0007669"/>
    <property type="project" value="UniProtKB-UniRule"/>
</dbReference>
<evidence type="ECO:0000256" key="3">
    <source>
        <dbReference type="ARBA" id="ARBA00022836"/>
    </source>
</evidence>
<reference evidence="8" key="1">
    <citation type="journal article" date="2018" name="PLoS ONE">
        <title>Genome-wide organellar analyses from the hornwort Leiosporoceros dussii show low frequency of RNA editing.</title>
        <authorList>
            <person name="Villarreal A.J."/>
            <person name="Turmel M."/>
            <person name="Bourgouin-Couture M."/>
            <person name="Laroche J."/>
            <person name="Salazar Allen N."/>
            <person name="Li F.W."/>
            <person name="Cheng S."/>
            <person name="Renzaglia K."/>
            <person name="Lemieux C."/>
        </authorList>
    </citation>
    <scope>NUCLEOTIDE SEQUENCE</scope>
</reference>
<dbReference type="AlphaFoldDB" id="A0A385KE08"/>
<evidence type="ECO:0000256" key="1">
    <source>
        <dbReference type="ARBA" id="ARBA00022531"/>
    </source>
</evidence>
<keyword evidence="6 7" id="KW-0472">Membrane</keyword>